<dbReference type="Pfam" id="PF13370">
    <property type="entry name" value="Fer4_13"/>
    <property type="match status" value="1"/>
</dbReference>
<evidence type="ECO:0000313" key="3">
    <source>
        <dbReference type="Proteomes" id="UP000677265"/>
    </source>
</evidence>
<evidence type="ECO:0000313" key="1">
    <source>
        <dbReference type="EMBL" id="MBS4186155.1"/>
    </source>
</evidence>
<reference evidence="1" key="1">
    <citation type="submission" date="2021-05" db="EMBL/GenBank/DDBJ databases">
        <title>Novel Bacillus species.</title>
        <authorList>
            <person name="Liu G."/>
        </authorList>
    </citation>
    <scope>NUCLEOTIDE SEQUENCE</scope>
    <source>
        <strain evidence="1 3">FJAT-50051</strain>
    </source>
</reference>
<protein>
    <submittedName>
        <fullName evidence="1">Ferredoxin</fullName>
    </submittedName>
</protein>
<proteinExistence type="predicted"/>
<dbReference type="AlphaFoldDB" id="A0A942T663"/>
<accession>A0A942T663</accession>
<dbReference type="SUPFAM" id="SSF54862">
    <property type="entry name" value="4Fe-4S ferredoxins"/>
    <property type="match status" value="1"/>
</dbReference>
<dbReference type="EMBL" id="JAGYPE010000006">
    <property type="protein sequence ID" value="MBS4186155.1"/>
    <property type="molecule type" value="Genomic_DNA"/>
</dbReference>
<name>A0A942T663_9BACI</name>
<evidence type="ECO:0000313" key="2">
    <source>
        <dbReference type="EMBL" id="MCH6264528.1"/>
    </source>
</evidence>
<dbReference type="Gene3D" id="3.30.70.20">
    <property type="match status" value="1"/>
</dbReference>
<comment type="caution">
    <text evidence="1">The sequence shown here is derived from an EMBL/GenBank/DDBJ whole genome shotgun (WGS) entry which is preliminary data.</text>
</comment>
<keyword evidence="3" id="KW-1185">Reference proteome</keyword>
<dbReference type="EMBL" id="JAGYPE020000003">
    <property type="protein sequence ID" value="MCH6264528.1"/>
    <property type="molecule type" value="Genomic_DNA"/>
</dbReference>
<gene>
    <name evidence="2" type="ORF">KHB02_003170</name>
    <name evidence="1" type="ORF">KHB02_32700</name>
</gene>
<dbReference type="Proteomes" id="UP000677265">
    <property type="component" value="Unassembled WGS sequence"/>
</dbReference>
<organism evidence="1">
    <name type="scientific">Neobacillus citreus</name>
    <dbReference type="NCBI Taxonomy" id="2833578"/>
    <lineage>
        <taxon>Bacteria</taxon>
        <taxon>Bacillati</taxon>
        <taxon>Bacillota</taxon>
        <taxon>Bacilli</taxon>
        <taxon>Bacillales</taxon>
        <taxon>Bacillaceae</taxon>
        <taxon>Neobacillus</taxon>
    </lineage>
</organism>
<dbReference type="RefSeq" id="WP_213119615.1">
    <property type="nucleotide sequence ID" value="NZ_JAGYPE020000003.1"/>
</dbReference>
<sequence>MKVTIDQNVCLGKEMCLEIAPEVFKIGKEGKSSVYQSDP</sequence>